<evidence type="ECO:0000256" key="4">
    <source>
        <dbReference type="ARBA" id="ARBA00022729"/>
    </source>
</evidence>
<evidence type="ECO:0000256" key="7">
    <source>
        <dbReference type="ARBA" id="ARBA00023157"/>
    </source>
</evidence>
<keyword evidence="10" id="KW-1185">Reference proteome</keyword>
<gene>
    <name evidence="9" type="ORF">AA12717_1343</name>
</gene>
<keyword evidence="4 8" id="KW-0732">Signal</keyword>
<keyword evidence="3" id="KW-0479">Metal-binding</keyword>
<dbReference type="Proteomes" id="UP001060895">
    <property type="component" value="Unassembled WGS sequence"/>
</dbReference>
<proteinExistence type="inferred from homology"/>
<dbReference type="PANTHER" id="PTHR33938">
    <property type="entry name" value="FERULOYL ESTERASE B-RELATED"/>
    <property type="match status" value="1"/>
</dbReference>
<sequence length="604" mass="64138">MLRYFFILSLTVSVSGYAFAGETAGKTPSFQGRCSAFVGRHAAGGFDYTVTKAYFGGRNAAINVRPATDVGATGTAAAIPVTRDMCLLKITIGPGANNGPNEPSTSRGIGLEVWVPSPADWNQRYLGVGEGGYAGLPDVQDTNALSVIGQSALRAGEDGFLTVNSDDGHSAGGGSDGSFAFRPNGKLNWPLLEDWAYRSLHMMVLAAHDIARNFYGREPKFSYWSGGSTGGREGLMLAQRYPHDYNGIISAYPAINWPSFVPSIMWPQVVMNRDLGHPISPGKLELVTQRAIAACDTFIAGRHDGYISDLASCHYDPVGDTGLLCPESKGGSDSCLTKGEAVAVDKIWYGPTIDGKAISPGSDNGFEPSLSLGHLWYGYNRGVVLYNSPLTYGVGPAGVTPFTIGAHWLAIAAGDPALADRSLKSGSVLARDGWKTLGYSGDKSFSSVFIRSLQQFGSMNGTDSVDLREFYKAGGKIIHWHGLADNQIPVGGSVNYYERVADAFGGFDNIQGWYRFFLAPGLGHGRTGAAGLHPPVPGGNANDGFGINYAILPALERWTEAGVAPAVIHVSRKDDAEGERFWCPYPAQLTVGGAKTAFTCSVGR</sequence>
<comment type="similarity">
    <text evidence="1">Belongs to the tannase family.</text>
</comment>
<reference evidence="9" key="1">
    <citation type="submission" date="2013-04" db="EMBL/GenBank/DDBJ databases">
        <title>The genome sequencing project of 58 acetic acid bacteria.</title>
        <authorList>
            <person name="Okamoto-Kainuma A."/>
            <person name="Ishikawa M."/>
            <person name="Umino S."/>
            <person name="Koizumi Y."/>
            <person name="Shiwa Y."/>
            <person name="Yoshikawa H."/>
            <person name="Matsutani M."/>
            <person name="Matsushita K."/>
        </authorList>
    </citation>
    <scope>NUCLEOTIDE SEQUENCE</scope>
    <source>
        <strain evidence="9">DSM 12717</strain>
    </source>
</reference>
<evidence type="ECO:0000256" key="6">
    <source>
        <dbReference type="ARBA" id="ARBA00022837"/>
    </source>
</evidence>
<dbReference type="PANTHER" id="PTHR33938:SF15">
    <property type="entry name" value="FERULOYL ESTERASE B-RELATED"/>
    <property type="match status" value="1"/>
</dbReference>
<dbReference type="SUPFAM" id="SSF53474">
    <property type="entry name" value="alpha/beta-Hydrolases"/>
    <property type="match status" value="1"/>
</dbReference>
<evidence type="ECO:0000256" key="2">
    <source>
        <dbReference type="ARBA" id="ARBA00022487"/>
    </source>
</evidence>
<comment type="caution">
    <text evidence="9">The sequence shown here is derived from an EMBL/GenBank/DDBJ whole genome shotgun (WGS) entry which is preliminary data.</text>
</comment>
<accession>A0ABQ0P5D6</accession>
<evidence type="ECO:0000313" key="10">
    <source>
        <dbReference type="Proteomes" id="UP001060895"/>
    </source>
</evidence>
<evidence type="ECO:0000256" key="1">
    <source>
        <dbReference type="ARBA" id="ARBA00006249"/>
    </source>
</evidence>
<evidence type="ECO:0000256" key="3">
    <source>
        <dbReference type="ARBA" id="ARBA00022723"/>
    </source>
</evidence>
<protein>
    <submittedName>
        <fullName evidence="9">Feruloyl esterase</fullName>
    </submittedName>
</protein>
<dbReference type="InterPro" id="IPR011118">
    <property type="entry name" value="Tannase/feruloyl_esterase"/>
</dbReference>
<organism evidence="9 10">
    <name type="scientific">Gluconacetobacter sacchari DSM 12717</name>
    <dbReference type="NCBI Taxonomy" id="1307940"/>
    <lineage>
        <taxon>Bacteria</taxon>
        <taxon>Pseudomonadati</taxon>
        <taxon>Pseudomonadota</taxon>
        <taxon>Alphaproteobacteria</taxon>
        <taxon>Acetobacterales</taxon>
        <taxon>Acetobacteraceae</taxon>
        <taxon>Gluconacetobacter</taxon>
    </lineage>
</organism>
<dbReference type="EMBL" id="BAQP01000064">
    <property type="protein sequence ID" value="GBQ22957.1"/>
    <property type="molecule type" value="Genomic_DNA"/>
</dbReference>
<evidence type="ECO:0000256" key="8">
    <source>
        <dbReference type="SAM" id="SignalP"/>
    </source>
</evidence>
<keyword evidence="6" id="KW-0106">Calcium</keyword>
<evidence type="ECO:0000313" key="9">
    <source>
        <dbReference type="EMBL" id="GBQ22957.1"/>
    </source>
</evidence>
<name>A0ABQ0P5D6_9PROT</name>
<feature type="signal peptide" evidence="8">
    <location>
        <begin position="1"/>
        <end position="20"/>
    </location>
</feature>
<keyword evidence="2" id="KW-0719">Serine esterase</keyword>
<dbReference type="InterPro" id="IPR029058">
    <property type="entry name" value="AB_hydrolase_fold"/>
</dbReference>
<dbReference type="Pfam" id="PF07519">
    <property type="entry name" value="Tannase"/>
    <property type="match status" value="2"/>
</dbReference>
<evidence type="ECO:0000256" key="5">
    <source>
        <dbReference type="ARBA" id="ARBA00022801"/>
    </source>
</evidence>
<keyword evidence="7" id="KW-1015">Disulfide bond</keyword>
<keyword evidence="5" id="KW-0378">Hydrolase</keyword>
<feature type="chain" id="PRO_5046848837" evidence="8">
    <location>
        <begin position="21"/>
        <end position="604"/>
    </location>
</feature>